<dbReference type="VEuPathDB" id="VectorBase:ASIC020747"/>
<dbReference type="AlphaFoldDB" id="A0A084WQK8"/>
<dbReference type="EMBL" id="KE525396">
    <property type="protein sequence ID" value="KFB52502.1"/>
    <property type="molecule type" value="Genomic_DNA"/>
</dbReference>
<organism evidence="2">
    <name type="scientific">Anopheles sinensis</name>
    <name type="common">Mosquito</name>
    <dbReference type="NCBI Taxonomy" id="74873"/>
    <lineage>
        <taxon>Eukaryota</taxon>
        <taxon>Metazoa</taxon>
        <taxon>Ecdysozoa</taxon>
        <taxon>Arthropoda</taxon>
        <taxon>Hexapoda</taxon>
        <taxon>Insecta</taxon>
        <taxon>Pterygota</taxon>
        <taxon>Neoptera</taxon>
        <taxon>Endopterygota</taxon>
        <taxon>Diptera</taxon>
        <taxon>Nematocera</taxon>
        <taxon>Culicoidea</taxon>
        <taxon>Culicidae</taxon>
        <taxon>Anophelinae</taxon>
        <taxon>Anopheles</taxon>
    </lineage>
</organism>
<dbReference type="EMBL" id="ATLV01025637">
    <property type="status" value="NOT_ANNOTATED_CDS"/>
    <property type="molecule type" value="Genomic_DNA"/>
</dbReference>
<reference evidence="2 4" key="1">
    <citation type="journal article" date="2014" name="BMC Genomics">
        <title>Genome sequence of Anopheles sinensis provides insight into genetics basis of mosquito competence for malaria parasites.</title>
        <authorList>
            <person name="Zhou D."/>
            <person name="Zhang D."/>
            <person name="Ding G."/>
            <person name="Shi L."/>
            <person name="Hou Q."/>
            <person name="Ye Y."/>
            <person name="Xu Y."/>
            <person name="Zhou H."/>
            <person name="Xiong C."/>
            <person name="Li S."/>
            <person name="Yu J."/>
            <person name="Hong S."/>
            <person name="Yu X."/>
            <person name="Zou P."/>
            <person name="Chen C."/>
            <person name="Chang X."/>
            <person name="Wang W."/>
            <person name="Lv Y."/>
            <person name="Sun Y."/>
            <person name="Ma L."/>
            <person name="Shen B."/>
            <person name="Zhu C."/>
        </authorList>
    </citation>
    <scope>NUCLEOTIDE SEQUENCE [LARGE SCALE GENOMIC DNA]</scope>
</reference>
<sequence>MALRSLSTNETSHSAPPHAGGGHWVTLPAPIGGPRCNTPDCPINTLRAVPGRRLEGAIVTPYRKFVEKPRHLTVVPHWKAPDAGAGVDRSKVGLPASPIRCQLGSQWRHPLNLELPC</sequence>
<dbReference type="Proteomes" id="UP000030765">
    <property type="component" value="Unassembled WGS sequence"/>
</dbReference>
<protein>
    <submittedName>
        <fullName evidence="2 3">Cytochrome P450</fullName>
    </submittedName>
</protein>
<feature type="region of interest" description="Disordered" evidence="1">
    <location>
        <begin position="1"/>
        <end position="26"/>
    </location>
</feature>
<evidence type="ECO:0000313" key="4">
    <source>
        <dbReference type="Proteomes" id="UP000030765"/>
    </source>
</evidence>
<reference evidence="3" key="2">
    <citation type="submission" date="2020-05" db="UniProtKB">
        <authorList>
            <consortium name="EnsemblMetazoa"/>
        </authorList>
    </citation>
    <scope>IDENTIFICATION</scope>
</reference>
<keyword evidence="4" id="KW-1185">Reference proteome</keyword>
<dbReference type="EnsemblMetazoa" id="ASIC020747-RA">
    <property type="protein sequence ID" value="ASIC020747-PA"/>
    <property type="gene ID" value="ASIC020747"/>
</dbReference>
<feature type="compositionally biased region" description="Polar residues" evidence="1">
    <location>
        <begin position="1"/>
        <end position="14"/>
    </location>
</feature>
<evidence type="ECO:0000256" key="1">
    <source>
        <dbReference type="SAM" id="MobiDB-lite"/>
    </source>
</evidence>
<evidence type="ECO:0000313" key="3">
    <source>
        <dbReference type="EnsemblMetazoa" id="ASIC020747-PA"/>
    </source>
</evidence>
<name>A0A084WQK8_ANOSI</name>
<evidence type="ECO:0000313" key="2">
    <source>
        <dbReference type="EMBL" id="KFB52502.1"/>
    </source>
</evidence>
<accession>A0A084WQK8</accession>
<proteinExistence type="predicted"/>
<gene>
    <name evidence="2" type="ORF">ZHAS_00020747</name>
</gene>